<dbReference type="AlphaFoldDB" id="A0AAW1SL14"/>
<dbReference type="SUPFAM" id="SSF53335">
    <property type="entry name" value="S-adenosyl-L-methionine-dependent methyltransferases"/>
    <property type="match status" value="1"/>
</dbReference>
<accession>A0AAW1SL14</accession>
<name>A0AAW1SL14_9CHLO</name>
<evidence type="ECO:0000313" key="1">
    <source>
        <dbReference type="EMBL" id="KAK9846427.1"/>
    </source>
</evidence>
<dbReference type="PANTHER" id="PTHR35276:SF1">
    <property type="entry name" value="TRNA (MNM(5)S(2)U34)-METHYLTRANSFERASE, CHLOROPLASTIC"/>
    <property type="match status" value="1"/>
</dbReference>
<reference evidence="1 2" key="1">
    <citation type="journal article" date="2024" name="Nat. Commun.">
        <title>Phylogenomics reveals the evolutionary origins of lichenization in chlorophyte algae.</title>
        <authorList>
            <person name="Puginier C."/>
            <person name="Libourel C."/>
            <person name="Otte J."/>
            <person name="Skaloud P."/>
            <person name="Haon M."/>
            <person name="Grisel S."/>
            <person name="Petersen M."/>
            <person name="Berrin J.G."/>
            <person name="Delaux P.M."/>
            <person name="Dal Grande F."/>
            <person name="Keller J."/>
        </authorList>
    </citation>
    <scope>NUCLEOTIDE SEQUENCE [LARGE SCALE GENOMIC DNA]</scope>
    <source>
        <strain evidence="1 2">SAG 245.80</strain>
    </source>
</reference>
<dbReference type="Pfam" id="PF06962">
    <property type="entry name" value="rRNA_methylase"/>
    <property type="match status" value="1"/>
</dbReference>
<dbReference type="InterPro" id="IPR029063">
    <property type="entry name" value="SAM-dependent_MTases_sf"/>
</dbReference>
<gene>
    <name evidence="1" type="ORF">WJX81_003603</name>
</gene>
<keyword evidence="2" id="KW-1185">Reference proteome</keyword>
<dbReference type="InterPro" id="IPR010719">
    <property type="entry name" value="MnmM_MeTrfase"/>
</dbReference>
<dbReference type="Proteomes" id="UP001445335">
    <property type="component" value="Unassembled WGS sequence"/>
</dbReference>
<proteinExistence type="predicted"/>
<dbReference type="PANTHER" id="PTHR35276">
    <property type="entry name" value="S-ADENOSYL-L-METHIONINE-DEPENDENT METHYLTRANSFERASES SUPERFAMILY PROTEIN"/>
    <property type="match status" value="1"/>
</dbReference>
<protein>
    <recommendedName>
        <fullName evidence="3">rRNA methylase</fullName>
    </recommendedName>
</protein>
<evidence type="ECO:0000313" key="2">
    <source>
        <dbReference type="Proteomes" id="UP001445335"/>
    </source>
</evidence>
<organism evidence="1 2">
    <name type="scientific">Elliptochloris bilobata</name>
    <dbReference type="NCBI Taxonomy" id="381761"/>
    <lineage>
        <taxon>Eukaryota</taxon>
        <taxon>Viridiplantae</taxon>
        <taxon>Chlorophyta</taxon>
        <taxon>core chlorophytes</taxon>
        <taxon>Trebouxiophyceae</taxon>
        <taxon>Trebouxiophyceae incertae sedis</taxon>
        <taxon>Elliptochloris clade</taxon>
        <taxon>Elliptochloris</taxon>
    </lineage>
</organism>
<sequence>MRLSSLLFSGGKLTAIAQSYWADVVRPGGCVVDATVGNGHDTLFLARLVGPSGHVYGFDVQEDALQATRATLDAGLQPLQRPRTLSLVKACHSTMLEHVLQPVQLVCFNLGYLPGHRTDRALTTKAESTVGAVLAALSALEVGGIVSVLAYVGHPGGPEEYEAVRQVAEELEPEQWTITEQRLLNRTKSPILIIFMRRLAKDA</sequence>
<evidence type="ECO:0008006" key="3">
    <source>
        <dbReference type="Google" id="ProtNLM"/>
    </source>
</evidence>
<comment type="caution">
    <text evidence="1">The sequence shown here is derived from an EMBL/GenBank/DDBJ whole genome shotgun (WGS) entry which is preliminary data.</text>
</comment>
<dbReference type="EMBL" id="JALJOU010000001">
    <property type="protein sequence ID" value="KAK9846427.1"/>
    <property type="molecule type" value="Genomic_DNA"/>
</dbReference>
<dbReference type="Gene3D" id="3.40.50.150">
    <property type="entry name" value="Vaccinia Virus protein VP39"/>
    <property type="match status" value="1"/>
</dbReference>